<comment type="caution">
    <text evidence="2">The sequence shown here is derived from an EMBL/GenBank/DDBJ whole genome shotgun (WGS) entry which is preliminary data.</text>
</comment>
<evidence type="ECO:0000313" key="2">
    <source>
        <dbReference type="EMBL" id="TGN19848.1"/>
    </source>
</evidence>
<dbReference type="InterPro" id="IPR001387">
    <property type="entry name" value="Cro/C1-type_HTH"/>
</dbReference>
<dbReference type="InterPro" id="IPR010982">
    <property type="entry name" value="Lambda_DNA-bd_dom_sf"/>
</dbReference>
<reference evidence="2" key="1">
    <citation type="journal article" date="2019" name="PLoS Negl. Trop. Dis.">
        <title>Revisiting the worldwide diversity of Leptospira species in the environment.</title>
        <authorList>
            <person name="Vincent A.T."/>
            <person name="Schiettekatte O."/>
            <person name="Bourhy P."/>
            <person name="Veyrier F.J."/>
            <person name="Picardeau M."/>
        </authorList>
    </citation>
    <scope>NUCLEOTIDE SEQUENCE [LARGE SCALE GENOMIC DNA]</scope>
    <source>
        <strain evidence="2">201300427</strain>
    </source>
</reference>
<dbReference type="GO" id="GO:0003677">
    <property type="term" value="F:DNA binding"/>
    <property type="evidence" value="ECO:0007669"/>
    <property type="project" value="InterPro"/>
</dbReference>
<protein>
    <submittedName>
        <fullName evidence="2">XRE family transcriptional regulator</fullName>
    </submittedName>
</protein>
<dbReference type="OrthoDB" id="342102at2"/>
<dbReference type="CDD" id="cd00093">
    <property type="entry name" value="HTH_XRE"/>
    <property type="match status" value="1"/>
</dbReference>
<dbReference type="EMBL" id="RQHW01000023">
    <property type="protein sequence ID" value="TGN19848.1"/>
    <property type="molecule type" value="Genomic_DNA"/>
</dbReference>
<dbReference type="Proteomes" id="UP000298058">
    <property type="component" value="Unassembled WGS sequence"/>
</dbReference>
<sequence>MEKINPFRIARERRSFSRVDLAEKLSLPRTAIENLESEDWVRTKFEYVVPVARELGVSLIELVKMEFDFDIEKEFYNEEDFEEIVARYANARVTLILSELKLFCRNAKLRLDDYDVTELSFSIGNLHKLITLNQKLERKEMDVKDAIKEFPPKWGKFSRRNELE</sequence>
<dbReference type="RefSeq" id="WP_135759750.1">
    <property type="nucleotide sequence ID" value="NZ_RQHW01000023.1"/>
</dbReference>
<dbReference type="AlphaFoldDB" id="A0A4R9M550"/>
<evidence type="ECO:0000259" key="1">
    <source>
        <dbReference type="PROSITE" id="PS50943"/>
    </source>
</evidence>
<organism evidence="2 3">
    <name type="scientific">Leptospira idonii</name>
    <dbReference type="NCBI Taxonomy" id="1193500"/>
    <lineage>
        <taxon>Bacteria</taxon>
        <taxon>Pseudomonadati</taxon>
        <taxon>Spirochaetota</taxon>
        <taxon>Spirochaetia</taxon>
        <taxon>Leptospirales</taxon>
        <taxon>Leptospiraceae</taxon>
        <taxon>Leptospira</taxon>
    </lineage>
</organism>
<proteinExistence type="predicted"/>
<dbReference type="SMART" id="SM00530">
    <property type="entry name" value="HTH_XRE"/>
    <property type="match status" value="1"/>
</dbReference>
<name>A0A4R9M550_9LEPT</name>
<evidence type="ECO:0000313" key="3">
    <source>
        <dbReference type="Proteomes" id="UP000298058"/>
    </source>
</evidence>
<dbReference type="SUPFAM" id="SSF47413">
    <property type="entry name" value="lambda repressor-like DNA-binding domains"/>
    <property type="match status" value="1"/>
</dbReference>
<accession>A0A4R9M550</accession>
<dbReference type="PROSITE" id="PS50943">
    <property type="entry name" value="HTH_CROC1"/>
    <property type="match status" value="1"/>
</dbReference>
<gene>
    <name evidence="2" type="ORF">EHS15_06500</name>
</gene>
<keyword evidence="3" id="KW-1185">Reference proteome</keyword>
<dbReference type="Gene3D" id="1.10.260.40">
    <property type="entry name" value="lambda repressor-like DNA-binding domains"/>
    <property type="match status" value="1"/>
</dbReference>
<feature type="domain" description="HTH cro/C1-type" evidence="1">
    <location>
        <begin position="7"/>
        <end position="62"/>
    </location>
</feature>